<gene>
    <name evidence="1" type="ORF">I4F81_002268</name>
</gene>
<name>A0ACC3BPM1_PYRYE</name>
<reference evidence="1" key="1">
    <citation type="submission" date="2019-11" db="EMBL/GenBank/DDBJ databases">
        <title>Nori genome reveals adaptations in red seaweeds to the harsh intertidal environment.</title>
        <authorList>
            <person name="Wang D."/>
            <person name="Mao Y."/>
        </authorList>
    </citation>
    <scope>NUCLEOTIDE SEQUENCE</scope>
    <source>
        <tissue evidence="1">Gametophyte</tissue>
    </source>
</reference>
<sequence length="484" mass="51220">MALVSSRPSPSLARPPPPPRQPPPPPPLPPLPPPPPPAAASAEARDVGGSGGGGGDGGGATSASPSGEPGGRQPPGGSGSRQGEAAPRRRWLAARPQWQRRRCGMAAAAAPVAAAAAAPVTMRPRHLLQVSGGGGSRRDAAAAGRPLRPRRVSGERGSRRGPTAFRRSCLAARPSRQRWRPRRAAAAAAVSAALPRRPRRVSGVDCVHRDRQRPRRRRWQGEGHRLRFTSLAPSWPVPPLHRCQRCRPTRRIMAPARSPPTTRQSPPSHHRSFPTAHCHRQPTPLPPRRRRNSLRHRCAGRWQRCRCRRRGEQREVGPSSTSAPPSPRPACHTTSRSACRGLTLSDRPPSAANASSSFADGTPWAPVVVAATANTVLRSVRLPSRGMRGSVTNSSGEVGGQKKAPSAHSHTPAPLSPPATTTHERRPSATFRPFIAATALRQTPCGTQVVARRLCRRPAAADAICNAGIVVQGGGVCCGRGTGG</sequence>
<organism evidence="1 2">
    <name type="scientific">Pyropia yezoensis</name>
    <name type="common">Susabi-nori</name>
    <name type="synonym">Porphyra yezoensis</name>
    <dbReference type="NCBI Taxonomy" id="2788"/>
    <lineage>
        <taxon>Eukaryota</taxon>
        <taxon>Rhodophyta</taxon>
        <taxon>Bangiophyceae</taxon>
        <taxon>Bangiales</taxon>
        <taxon>Bangiaceae</taxon>
        <taxon>Pyropia</taxon>
    </lineage>
</organism>
<accession>A0ACC3BPM1</accession>
<keyword evidence="2" id="KW-1185">Reference proteome</keyword>
<dbReference type="EMBL" id="CM020618">
    <property type="protein sequence ID" value="KAK1859674.1"/>
    <property type="molecule type" value="Genomic_DNA"/>
</dbReference>
<evidence type="ECO:0000313" key="1">
    <source>
        <dbReference type="EMBL" id="KAK1859674.1"/>
    </source>
</evidence>
<protein>
    <submittedName>
        <fullName evidence="1">Uncharacterized protein</fullName>
    </submittedName>
</protein>
<dbReference type="Proteomes" id="UP000798662">
    <property type="component" value="Chromosome 1"/>
</dbReference>
<evidence type="ECO:0000313" key="2">
    <source>
        <dbReference type="Proteomes" id="UP000798662"/>
    </source>
</evidence>
<comment type="caution">
    <text evidence="1">The sequence shown here is derived from an EMBL/GenBank/DDBJ whole genome shotgun (WGS) entry which is preliminary data.</text>
</comment>
<proteinExistence type="predicted"/>